<dbReference type="PANTHER" id="PTHR11839">
    <property type="entry name" value="UDP/ADP-SUGAR PYROPHOSPHATASE"/>
    <property type="match status" value="1"/>
</dbReference>
<dbReference type="GO" id="GO:0019693">
    <property type="term" value="P:ribose phosphate metabolic process"/>
    <property type="evidence" value="ECO:0007669"/>
    <property type="project" value="TreeGrafter"/>
</dbReference>
<proteinExistence type="inferred from homology"/>
<dbReference type="InterPro" id="IPR020476">
    <property type="entry name" value="Nudix_hydrolase"/>
</dbReference>
<dbReference type="PROSITE" id="PS51462">
    <property type="entry name" value="NUDIX"/>
    <property type="match status" value="1"/>
</dbReference>
<dbReference type="Pfam" id="PF00293">
    <property type="entry name" value="NUDIX"/>
    <property type="match status" value="1"/>
</dbReference>
<dbReference type="CDD" id="cd03671">
    <property type="entry name" value="NUDIX_Ap4A_hydrolase_plant_like"/>
    <property type="match status" value="1"/>
</dbReference>
<dbReference type="Proteomes" id="UP000190774">
    <property type="component" value="Unassembled WGS sequence"/>
</dbReference>
<dbReference type="InterPro" id="IPR000086">
    <property type="entry name" value="NUDIX_hydrolase_dom"/>
</dbReference>
<dbReference type="GO" id="GO:0034432">
    <property type="term" value="F:bis(5'-adenosyl)-pentaphosphatase activity"/>
    <property type="evidence" value="ECO:0007669"/>
    <property type="project" value="TreeGrafter"/>
</dbReference>
<dbReference type="STRING" id="48467.SAMN02745166_04325"/>
<dbReference type="AlphaFoldDB" id="A0A1T4YVG0"/>
<dbReference type="RefSeq" id="WP_078815467.1">
    <property type="nucleotide sequence ID" value="NZ_FUYE01000019.1"/>
</dbReference>
<dbReference type="NCBIfam" id="NF001938">
    <property type="entry name" value="PRK00714.1-5"/>
    <property type="match status" value="1"/>
</dbReference>
<dbReference type="PANTHER" id="PTHR11839:SF22">
    <property type="entry name" value="NUDIX HYDROLASE 26, CHLOROPLASTIC"/>
    <property type="match status" value="1"/>
</dbReference>
<protein>
    <submittedName>
        <fullName evidence="5">Putative (Di)nucleoside polyphosphate hydrolase</fullName>
    </submittedName>
</protein>
<gene>
    <name evidence="5" type="ORF">SAMN02745166_04325</name>
</gene>
<evidence type="ECO:0000256" key="3">
    <source>
        <dbReference type="RuleBase" id="RU003476"/>
    </source>
</evidence>
<dbReference type="GO" id="GO:0008893">
    <property type="term" value="F:guanosine-3',5'-bis(diphosphate) 3'-diphosphatase activity"/>
    <property type="evidence" value="ECO:0007669"/>
    <property type="project" value="TreeGrafter"/>
</dbReference>
<evidence type="ECO:0000256" key="1">
    <source>
        <dbReference type="ARBA" id="ARBA00001936"/>
    </source>
</evidence>
<dbReference type="OrthoDB" id="9787476at2"/>
<dbReference type="GO" id="GO:0006753">
    <property type="term" value="P:nucleoside phosphate metabolic process"/>
    <property type="evidence" value="ECO:0007669"/>
    <property type="project" value="TreeGrafter"/>
</dbReference>
<organism evidence="5 6">
    <name type="scientific">Prosthecobacter debontii</name>
    <dbReference type="NCBI Taxonomy" id="48467"/>
    <lineage>
        <taxon>Bacteria</taxon>
        <taxon>Pseudomonadati</taxon>
        <taxon>Verrucomicrobiota</taxon>
        <taxon>Verrucomicrobiia</taxon>
        <taxon>Verrucomicrobiales</taxon>
        <taxon>Verrucomicrobiaceae</taxon>
        <taxon>Prosthecobacter</taxon>
    </lineage>
</organism>
<accession>A0A1T4YVG0</accession>
<sequence>MPDKSPLPIPTPIVYRPNVGVILMNDRDEIFVAERINIPGAWQFPQGGIDDGEDAETAMFREMAEEIGVTRDKVELLEQRGGYRYAFAKGRLKYGIYGGQEQTYFRCRFLGQDSDVNLAATHQEFSRWCWIKPEAFKMEWVPKFKRAVYHQVFLDFFGVDLSAKVS</sequence>
<dbReference type="PROSITE" id="PS00893">
    <property type="entry name" value="NUDIX_BOX"/>
    <property type="match status" value="1"/>
</dbReference>
<dbReference type="Gene3D" id="3.90.79.10">
    <property type="entry name" value="Nucleoside Triphosphate Pyrophosphohydrolase"/>
    <property type="match status" value="1"/>
</dbReference>
<dbReference type="InterPro" id="IPR020084">
    <property type="entry name" value="NUDIX_hydrolase_CS"/>
</dbReference>
<keyword evidence="2 3" id="KW-0378">Hydrolase</keyword>
<name>A0A1T4YVG0_9BACT</name>
<keyword evidence="6" id="KW-1185">Reference proteome</keyword>
<evidence type="ECO:0000313" key="6">
    <source>
        <dbReference type="Proteomes" id="UP000190774"/>
    </source>
</evidence>
<reference evidence="6" key="1">
    <citation type="submission" date="2017-02" db="EMBL/GenBank/DDBJ databases">
        <authorList>
            <person name="Varghese N."/>
            <person name="Submissions S."/>
        </authorList>
    </citation>
    <scope>NUCLEOTIDE SEQUENCE [LARGE SCALE GENOMIC DNA]</scope>
    <source>
        <strain evidence="6">ATCC 700200</strain>
    </source>
</reference>
<dbReference type="InterPro" id="IPR015797">
    <property type="entry name" value="NUDIX_hydrolase-like_dom_sf"/>
</dbReference>
<dbReference type="EMBL" id="FUYE01000019">
    <property type="protein sequence ID" value="SKB05742.1"/>
    <property type="molecule type" value="Genomic_DNA"/>
</dbReference>
<dbReference type="PRINTS" id="PR00502">
    <property type="entry name" value="NUDIXFAMILY"/>
</dbReference>
<dbReference type="SUPFAM" id="SSF55811">
    <property type="entry name" value="Nudix"/>
    <property type="match status" value="1"/>
</dbReference>
<evidence type="ECO:0000313" key="5">
    <source>
        <dbReference type="EMBL" id="SKB05742.1"/>
    </source>
</evidence>
<evidence type="ECO:0000259" key="4">
    <source>
        <dbReference type="PROSITE" id="PS51462"/>
    </source>
</evidence>
<comment type="cofactor">
    <cofactor evidence="1">
        <name>Mn(2+)</name>
        <dbReference type="ChEBI" id="CHEBI:29035"/>
    </cofactor>
</comment>
<comment type="similarity">
    <text evidence="3">Belongs to the Nudix hydrolase family.</text>
</comment>
<dbReference type="InterPro" id="IPR022927">
    <property type="entry name" value="RppH"/>
</dbReference>
<feature type="domain" description="Nudix hydrolase" evidence="4">
    <location>
        <begin position="14"/>
        <end position="154"/>
    </location>
</feature>
<evidence type="ECO:0000256" key="2">
    <source>
        <dbReference type="ARBA" id="ARBA00022801"/>
    </source>
</evidence>